<dbReference type="InterPro" id="IPR004045">
    <property type="entry name" value="Glutathione_S-Trfase_N"/>
</dbReference>
<evidence type="ECO:0000259" key="1">
    <source>
        <dbReference type="PROSITE" id="PS50404"/>
    </source>
</evidence>
<dbReference type="PANTHER" id="PTHR42673">
    <property type="entry name" value="MALEYLACETOACETATE ISOMERASE"/>
    <property type="match status" value="1"/>
</dbReference>
<dbReference type="SUPFAM" id="SSF52833">
    <property type="entry name" value="Thioredoxin-like"/>
    <property type="match status" value="1"/>
</dbReference>
<dbReference type="Gene3D" id="3.40.30.10">
    <property type="entry name" value="Glutaredoxin"/>
    <property type="match status" value="1"/>
</dbReference>
<dbReference type="RefSeq" id="WP_194214847.1">
    <property type="nucleotide sequence ID" value="NZ_CP061205.1"/>
</dbReference>
<dbReference type="Gene3D" id="1.20.1050.10">
    <property type="match status" value="1"/>
</dbReference>
<dbReference type="EMBL" id="JBHRSL010000001">
    <property type="protein sequence ID" value="MFC3050465.1"/>
    <property type="molecule type" value="Genomic_DNA"/>
</dbReference>
<gene>
    <name evidence="2" type="ORF">ACFOKA_00955</name>
</gene>
<organism evidence="2 3">
    <name type="scientific">Kordiimonas pumila</name>
    <dbReference type="NCBI Taxonomy" id="2161677"/>
    <lineage>
        <taxon>Bacteria</taxon>
        <taxon>Pseudomonadati</taxon>
        <taxon>Pseudomonadota</taxon>
        <taxon>Alphaproteobacteria</taxon>
        <taxon>Kordiimonadales</taxon>
        <taxon>Kordiimonadaceae</taxon>
        <taxon>Kordiimonas</taxon>
    </lineage>
</organism>
<dbReference type="InterPro" id="IPR036282">
    <property type="entry name" value="Glutathione-S-Trfase_C_sf"/>
</dbReference>
<dbReference type="PROSITE" id="PS50404">
    <property type="entry name" value="GST_NTER"/>
    <property type="match status" value="1"/>
</dbReference>
<dbReference type="SUPFAM" id="SSF47616">
    <property type="entry name" value="GST C-terminal domain-like"/>
    <property type="match status" value="1"/>
</dbReference>
<feature type="domain" description="GST N-terminal" evidence="1">
    <location>
        <begin position="4"/>
        <end position="84"/>
    </location>
</feature>
<evidence type="ECO:0000313" key="3">
    <source>
        <dbReference type="Proteomes" id="UP001595444"/>
    </source>
</evidence>
<reference evidence="3" key="1">
    <citation type="journal article" date="2019" name="Int. J. Syst. Evol. Microbiol.">
        <title>The Global Catalogue of Microorganisms (GCM) 10K type strain sequencing project: providing services to taxonomists for standard genome sequencing and annotation.</title>
        <authorList>
            <consortium name="The Broad Institute Genomics Platform"/>
            <consortium name="The Broad Institute Genome Sequencing Center for Infectious Disease"/>
            <person name="Wu L."/>
            <person name="Ma J."/>
        </authorList>
    </citation>
    <scope>NUCLEOTIDE SEQUENCE [LARGE SCALE GENOMIC DNA]</scope>
    <source>
        <strain evidence="3">KCTC 62164</strain>
    </source>
</reference>
<dbReference type="Pfam" id="PF13409">
    <property type="entry name" value="GST_N_2"/>
    <property type="match status" value="1"/>
</dbReference>
<dbReference type="Pfam" id="PF13410">
    <property type="entry name" value="GST_C_2"/>
    <property type="match status" value="1"/>
</dbReference>
<dbReference type="InterPro" id="IPR036249">
    <property type="entry name" value="Thioredoxin-like_sf"/>
</dbReference>
<accession>A0ABV7D0M5</accession>
<evidence type="ECO:0000313" key="2">
    <source>
        <dbReference type="EMBL" id="MFC3050465.1"/>
    </source>
</evidence>
<keyword evidence="3" id="KW-1185">Reference proteome</keyword>
<proteinExistence type="predicted"/>
<dbReference type="PANTHER" id="PTHR42673:SF4">
    <property type="entry name" value="MALEYLACETOACETATE ISOMERASE"/>
    <property type="match status" value="1"/>
</dbReference>
<protein>
    <submittedName>
        <fullName evidence="2">Glutathione S-transferase family protein</fullName>
    </submittedName>
</protein>
<dbReference type="Proteomes" id="UP001595444">
    <property type="component" value="Unassembled WGS sequence"/>
</dbReference>
<dbReference type="CDD" id="cd03194">
    <property type="entry name" value="GST_C_3"/>
    <property type="match status" value="1"/>
</dbReference>
<comment type="caution">
    <text evidence="2">The sequence shown here is derived from an EMBL/GenBank/DDBJ whole genome shotgun (WGS) entry which is preliminary data.</text>
</comment>
<dbReference type="CDD" id="cd03043">
    <property type="entry name" value="GST_N_1"/>
    <property type="match status" value="1"/>
</dbReference>
<name>A0ABV7D0M5_9PROT</name>
<sequence length="224" mass="25433">MANKTLVIGNKNYSSWSLRGWLALRHSGLEFKEIKLQLDTPSFHREIKKYNPAGKVPTLLDGNIRVWDSIAIIDYCAVVAPDKFWWPKDMKSLALARSITAEMHSGFPHVRNHLPMNMRLNWHGTFGDKVQADIDRIDAIWSECRAASHTKGDFLFGGFSAADMMYAPVVSRFLTYNVQLGTTAKAYVDAVRQHPYMKEWYSEAAQEKDIVPMDEIDPGAKQLG</sequence>